<reference evidence="3" key="1">
    <citation type="submission" date="2016-10" db="EMBL/GenBank/DDBJ databases">
        <authorList>
            <person name="Varghese N."/>
            <person name="Submissions S."/>
        </authorList>
    </citation>
    <scope>NUCLEOTIDE SEQUENCE [LARGE SCALE GENOMIC DNA]</scope>
    <source>
        <strain evidence="3">CGMCC 1.3566</strain>
    </source>
</reference>
<evidence type="ECO:0000313" key="2">
    <source>
        <dbReference type="EMBL" id="SET15781.1"/>
    </source>
</evidence>
<gene>
    <name evidence="2" type="ORF">SAMN05421676_10372</name>
</gene>
<sequence length="281" mass="32903">MKWGQIKTIFIICFLVLDYFLLTQYLSKANSEPQALPDEEAASFQDELDARNINYEKIPSEAEKTTFISANQYQFTKKDIASLNDQKVVNDGDIIVSTFEEPISIPEELSEEELNNFLDQNILFGDEYQFWSWNKDQNILLFFQSYNDKTIYFNKAGMLMIFLNDNNEMEYYAQTRLSDIEIGEEREVSQPLETLEVLSNNDQLFTNDEITKMKLGYQTLVPFENGQVFVPTWEISINDERTYFVNAIEARSISRDEEQFIKEIRDTVETIRQRDTGSDES</sequence>
<keyword evidence="3" id="KW-1185">Reference proteome</keyword>
<dbReference type="Pfam" id="PF09648">
    <property type="entry name" value="YycI"/>
    <property type="match status" value="1"/>
</dbReference>
<dbReference type="InterPro" id="IPR018604">
    <property type="entry name" value="YycI-like"/>
</dbReference>
<organism evidence="2 3">
    <name type="scientific">Salinibacillus kushneri</name>
    <dbReference type="NCBI Taxonomy" id="237682"/>
    <lineage>
        <taxon>Bacteria</taxon>
        <taxon>Bacillati</taxon>
        <taxon>Bacillota</taxon>
        <taxon>Bacilli</taxon>
        <taxon>Bacillales</taxon>
        <taxon>Bacillaceae</taxon>
        <taxon>Salinibacillus</taxon>
    </lineage>
</organism>
<evidence type="ECO:0000313" key="3">
    <source>
        <dbReference type="Proteomes" id="UP000199095"/>
    </source>
</evidence>
<evidence type="ECO:0000259" key="1">
    <source>
        <dbReference type="Pfam" id="PF09648"/>
    </source>
</evidence>
<dbReference type="OrthoDB" id="2388036at2"/>
<dbReference type="Proteomes" id="UP000199095">
    <property type="component" value="Unassembled WGS sequence"/>
</dbReference>
<dbReference type="EMBL" id="FOHJ01000003">
    <property type="protein sequence ID" value="SET15781.1"/>
    <property type="molecule type" value="Genomic_DNA"/>
</dbReference>
<name>A0A1I0C8R6_9BACI</name>
<dbReference type="AlphaFoldDB" id="A0A1I0C8R6"/>
<accession>A0A1I0C8R6</accession>
<dbReference type="GO" id="GO:0016020">
    <property type="term" value="C:membrane"/>
    <property type="evidence" value="ECO:0007669"/>
    <property type="project" value="InterPro"/>
</dbReference>
<proteinExistence type="predicted"/>
<dbReference type="Gene3D" id="2.40.128.690">
    <property type="entry name" value="YycH protein, domain 3-like"/>
    <property type="match status" value="1"/>
</dbReference>
<feature type="domain" description="Regulatory protein YycH-like" evidence="1">
    <location>
        <begin position="42"/>
        <end position="248"/>
    </location>
</feature>
<protein>
    <submittedName>
        <fullName evidence="2">Two-component signal transduction system YycFG, regulatory protein YycI</fullName>
    </submittedName>
</protein>
<dbReference type="STRING" id="237682.SAMN05421676_10372"/>
<dbReference type="RefSeq" id="WP_093132655.1">
    <property type="nucleotide sequence ID" value="NZ_FOHJ01000003.1"/>
</dbReference>